<dbReference type="EMBL" id="VYQB01000011">
    <property type="protein sequence ID" value="KAA9015085.1"/>
    <property type="molecule type" value="Genomic_DNA"/>
</dbReference>
<dbReference type="InterPro" id="IPR013830">
    <property type="entry name" value="SGNH_hydro"/>
</dbReference>
<evidence type="ECO:0000313" key="6">
    <source>
        <dbReference type="Proteomes" id="UP000326364"/>
    </source>
</evidence>
<dbReference type="Pfam" id="PF13472">
    <property type="entry name" value="Lipase_GDSL_2"/>
    <property type="match status" value="1"/>
</dbReference>
<dbReference type="RefSeq" id="WP_150426333.1">
    <property type="nucleotide sequence ID" value="NZ_VYQB01000011.1"/>
</dbReference>
<dbReference type="SUPFAM" id="SSF52266">
    <property type="entry name" value="SGNH hydrolase"/>
    <property type="match status" value="1"/>
</dbReference>
<proteinExistence type="predicted"/>
<sequence>MSQGIVVLSRIDASPFAKLLMALLVFAVIIVGWRLYGRYRESHAALPEAGVAKGDCALWFVGSSSIHRWTSLEKDMAPWATENRGINGAVLTDILPRFANIKPGEGRPRALILYVGENDIASGVPVRTVMRQMAQLFDLRDRLLPDVPVLLLSAKPSPGRAAFLGEQRLFNAAAQHFLPHMRSAYYGDITTPLFADGKLGDNYQPDGVHMNAHGYAIWSDVVRQRLHAILPPDVTRHCAP</sequence>
<evidence type="ECO:0000313" key="4">
    <source>
        <dbReference type="EMBL" id="KAA9028008.1"/>
    </source>
</evidence>
<dbReference type="Gene3D" id="3.40.50.1110">
    <property type="entry name" value="SGNH hydrolase"/>
    <property type="match status" value="1"/>
</dbReference>
<evidence type="ECO:0000256" key="1">
    <source>
        <dbReference type="SAM" id="Phobius"/>
    </source>
</evidence>
<organism evidence="4 5">
    <name type="scientific">Sphingobium limneticum</name>
    <dbReference type="NCBI Taxonomy" id="1007511"/>
    <lineage>
        <taxon>Bacteria</taxon>
        <taxon>Pseudomonadati</taxon>
        <taxon>Pseudomonadota</taxon>
        <taxon>Alphaproteobacteria</taxon>
        <taxon>Sphingomonadales</taxon>
        <taxon>Sphingomonadaceae</taxon>
        <taxon>Sphingobium</taxon>
    </lineage>
</organism>
<name>A0A5J5HYB6_9SPHN</name>
<feature type="transmembrane region" description="Helical" evidence="1">
    <location>
        <begin position="16"/>
        <end position="36"/>
    </location>
</feature>
<dbReference type="GO" id="GO:0016788">
    <property type="term" value="F:hydrolase activity, acting on ester bonds"/>
    <property type="evidence" value="ECO:0007669"/>
    <property type="project" value="UniProtKB-ARBA"/>
</dbReference>
<reference evidence="5 6" key="1">
    <citation type="submission" date="2019-09" db="EMBL/GenBank/DDBJ databases">
        <authorList>
            <person name="Feng G."/>
        </authorList>
    </citation>
    <scope>NUCLEOTIDE SEQUENCE [LARGE SCALE GENOMIC DNA]</scope>
    <source>
        <strain evidence="4 5">KACC 19283</strain>
        <strain evidence="3 6">KACC 19284</strain>
    </source>
</reference>
<dbReference type="InterPro" id="IPR036514">
    <property type="entry name" value="SGNH_hydro_sf"/>
</dbReference>
<dbReference type="AlphaFoldDB" id="A0A5J5HYB6"/>
<keyword evidence="1" id="KW-1133">Transmembrane helix</keyword>
<gene>
    <name evidence="4" type="ORF">F4U95_15795</name>
    <name evidence="3" type="ORF">F4U96_15670</name>
</gene>
<dbReference type="EMBL" id="VYQA01000011">
    <property type="protein sequence ID" value="KAA9028008.1"/>
    <property type="molecule type" value="Genomic_DNA"/>
</dbReference>
<feature type="domain" description="SGNH hydrolase-type esterase" evidence="2">
    <location>
        <begin position="67"/>
        <end position="217"/>
    </location>
</feature>
<dbReference type="Proteomes" id="UP000325933">
    <property type="component" value="Unassembled WGS sequence"/>
</dbReference>
<protein>
    <submittedName>
        <fullName evidence="4">Lysophospholipase</fullName>
    </submittedName>
</protein>
<dbReference type="Proteomes" id="UP000326364">
    <property type="component" value="Unassembled WGS sequence"/>
</dbReference>
<accession>A0A5J5HYB6</accession>
<keyword evidence="1" id="KW-0812">Transmembrane</keyword>
<keyword evidence="6" id="KW-1185">Reference proteome</keyword>
<evidence type="ECO:0000313" key="5">
    <source>
        <dbReference type="Proteomes" id="UP000325933"/>
    </source>
</evidence>
<keyword evidence="1" id="KW-0472">Membrane</keyword>
<evidence type="ECO:0000313" key="3">
    <source>
        <dbReference type="EMBL" id="KAA9015085.1"/>
    </source>
</evidence>
<evidence type="ECO:0000259" key="2">
    <source>
        <dbReference type="Pfam" id="PF13472"/>
    </source>
</evidence>
<comment type="caution">
    <text evidence="4">The sequence shown here is derived from an EMBL/GenBank/DDBJ whole genome shotgun (WGS) entry which is preliminary data.</text>
</comment>